<keyword evidence="1" id="KW-0812">Transmembrane</keyword>
<dbReference type="SUPFAM" id="SSF52777">
    <property type="entry name" value="CoA-dependent acyltransferases"/>
    <property type="match status" value="1"/>
</dbReference>
<accession>A0A1D9NXD6</accession>
<sequence length="503" mass="58017">MKKPVVDYRKLRLSNIASTEYRHLLLLLGWVGYFFMYFVTERVIPESACHVVHSKVDDMIPFNEYFVLFYVSWYIFMAGSLLYLALYDIKSFIRAEKLVLGMQITAVIIYIVWPSVQYLRPDHFENSNFCTWLMGIIYSADTPTGVCPSLHVGYTLAVLSAWITRKESKLWKKFMMTAWAVMICISVCFVKQHSFIDVLAAIAMYTALELVINGRNIKLGNRRWGDRIDGKLLRDVDAMHYVMPLMYPNRCDNEAFMTMSIDLSETERYIHEHNKLHPEHRISIFDLVIAATLKTINLRPQMNRFIANQTLYQRNNVTAAFTVKKNFKDDGDETLARIVAEEGDNLESISKKVRDQIALCKTQDDESTDAMNFIKHLPAKHVLGAFARFLDKHGWMPQSVIATDPYQCSVVLSNLGSLGMNIGYHHLMNWGTNSIFIIVGSKINRPHFDAEGNITMKRELDLSFTIDERISDGFYYGRSLKLLKKLVENPTLLEAPLTEEVKY</sequence>
<dbReference type="OrthoDB" id="356891at2"/>
<feature type="transmembrane region" description="Helical" evidence="1">
    <location>
        <begin position="65"/>
        <end position="86"/>
    </location>
</feature>
<dbReference type="Pfam" id="PF00198">
    <property type="entry name" value="2-oxoacid_dh"/>
    <property type="match status" value="1"/>
</dbReference>
<dbReference type="KEGG" id="bhu:bhn_III011"/>
<dbReference type="EMBL" id="CP017830">
    <property type="protein sequence ID" value="AOZ94959.1"/>
    <property type="molecule type" value="Genomic_DNA"/>
</dbReference>
<keyword evidence="1" id="KW-0472">Membrane</keyword>
<feature type="transmembrane region" description="Helical" evidence="1">
    <location>
        <begin position="174"/>
        <end position="192"/>
    </location>
</feature>
<gene>
    <name evidence="3" type="ORF">bhn_III011</name>
</gene>
<dbReference type="InterPro" id="IPR023213">
    <property type="entry name" value="CAT-like_dom_sf"/>
</dbReference>
<protein>
    <submittedName>
        <fullName evidence="3">PAP2 family protein</fullName>
    </submittedName>
</protein>
<feature type="transmembrane region" description="Helical" evidence="1">
    <location>
        <begin position="21"/>
        <end position="39"/>
    </location>
</feature>
<reference evidence="4" key="1">
    <citation type="submission" date="2016-10" db="EMBL/GenBank/DDBJ databases">
        <title>The complete genome sequence of the rumen bacterium Butyrivibrio hungatei MB2003.</title>
        <authorList>
            <person name="Palevich N."/>
            <person name="Kelly W.J."/>
            <person name="Leahy S.C."/>
            <person name="Altermann E."/>
            <person name="Rakonjac J."/>
            <person name="Attwood G.T."/>
        </authorList>
    </citation>
    <scope>NUCLEOTIDE SEQUENCE [LARGE SCALE GENOMIC DNA]</scope>
    <source>
        <strain evidence="4">MB2003</strain>
    </source>
</reference>
<evidence type="ECO:0000256" key="1">
    <source>
        <dbReference type="SAM" id="Phobius"/>
    </source>
</evidence>
<dbReference type="InterPro" id="IPR036938">
    <property type="entry name" value="PAP2/HPO_sf"/>
</dbReference>
<dbReference type="AlphaFoldDB" id="A0A1D9NXD6"/>
<dbReference type="InterPro" id="IPR001078">
    <property type="entry name" value="2-oxoacid_DH_actylTfrase"/>
</dbReference>
<feature type="transmembrane region" description="Helical" evidence="1">
    <location>
        <begin position="98"/>
        <end position="116"/>
    </location>
</feature>
<evidence type="ECO:0000313" key="4">
    <source>
        <dbReference type="Proteomes" id="UP000179284"/>
    </source>
</evidence>
<dbReference type="Gene3D" id="3.30.559.10">
    <property type="entry name" value="Chloramphenicol acetyltransferase-like domain"/>
    <property type="match status" value="1"/>
</dbReference>
<feature type="domain" description="2-oxoacid dehydrogenase acyltransferase catalytic" evidence="2">
    <location>
        <begin position="409"/>
        <end position="493"/>
    </location>
</feature>
<evidence type="ECO:0000313" key="3">
    <source>
        <dbReference type="EMBL" id="AOZ94959.1"/>
    </source>
</evidence>
<evidence type="ECO:0000259" key="2">
    <source>
        <dbReference type="Pfam" id="PF00198"/>
    </source>
</evidence>
<name>A0A1D9NXD6_9FIRM</name>
<organism evidence="3 4">
    <name type="scientific">Butyrivibrio hungatei</name>
    <dbReference type="NCBI Taxonomy" id="185008"/>
    <lineage>
        <taxon>Bacteria</taxon>
        <taxon>Bacillati</taxon>
        <taxon>Bacillota</taxon>
        <taxon>Clostridia</taxon>
        <taxon>Lachnospirales</taxon>
        <taxon>Lachnospiraceae</taxon>
        <taxon>Butyrivibrio</taxon>
    </lineage>
</organism>
<dbReference type="SUPFAM" id="SSF48317">
    <property type="entry name" value="Acid phosphatase/Vanadium-dependent haloperoxidase"/>
    <property type="match status" value="1"/>
</dbReference>
<dbReference type="GO" id="GO:0016746">
    <property type="term" value="F:acyltransferase activity"/>
    <property type="evidence" value="ECO:0007669"/>
    <property type="project" value="InterPro"/>
</dbReference>
<dbReference type="Proteomes" id="UP000179284">
    <property type="component" value="Chromosome II"/>
</dbReference>
<feature type="transmembrane region" description="Helical" evidence="1">
    <location>
        <begin position="136"/>
        <end position="162"/>
    </location>
</feature>
<proteinExistence type="predicted"/>
<keyword evidence="1" id="KW-1133">Transmembrane helix</keyword>
<keyword evidence="4" id="KW-1185">Reference proteome</keyword>